<evidence type="ECO:0000256" key="1">
    <source>
        <dbReference type="ARBA" id="ARBA00022801"/>
    </source>
</evidence>
<dbReference type="PANTHER" id="PTHR30575">
    <property type="entry name" value="PEPTIDASE M20"/>
    <property type="match status" value="1"/>
</dbReference>
<dbReference type="InterPro" id="IPR017144">
    <property type="entry name" value="Xaa-Arg_dipeptidase"/>
</dbReference>
<dbReference type="InterPro" id="IPR011650">
    <property type="entry name" value="Peptidase_M20_dimer"/>
</dbReference>
<proteinExistence type="inferred from homology"/>
<dbReference type="EMBL" id="CP048108">
    <property type="protein sequence ID" value="QHS44223.1"/>
    <property type="molecule type" value="Genomic_DNA"/>
</dbReference>
<dbReference type="Proteomes" id="UP000464389">
    <property type="component" value="Chromosome"/>
</dbReference>
<dbReference type="PANTHER" id="PTHR30575:SF3">
    <property type="entry name" value="PEPTIDASE M20 DIMERISATION DOMAIN-CONTAINING PROTEIN"/>
    <property type="match status" value="1"/>
</dbReference>
<keyword evidence="1" id="KW-0378">Hydrolase</keyword>
<accession>A0A6P1UPI3</accession>
<dbReference type="InterPro" id="IPR036264">
    <property type="entry name" value="Bact_exopeptidase_dim_dom"/>
</dbReference>
<dbReference type="SUPFAM" id="SSF55031">
    <property type="entry name" value="Bacterial exopeptidase dimerisation domain"/>
    <property type="match status" value="1"/>
</dbReference>
<organism evidence="4 5">
    <name type="scientific">Klebsiella michiganensis</name>
    <dbReference type="NCBI Taxonomy" id="1134687"/>
    <lineage>
        <taxon>Bacteria</taxon>
        <taxon>Pseudomonadati</taxon>
        <taxon>Pseudomonadota</taxon>
        <taxon>Gammaproteobacteria</taxon>
        <taxon>Enterobacterales</taxon>
        <taxon>Enterobacteriaceae</taxon>
        <taxon>Klebsiella/Raoultella group</taxon>
        <taxon>Klebsiella</taxon>
    </lineage>
</organism>
<dbReference type="Gene3D" id="3.40.630.10">
    <property type="entry name" value="Zn peptidases"/>
    <property type="match status" value="1"/>
</dbReference>
<dbReference type="InterPro" id="IPR002933">
    <property type="entry name" value="Peptidase_M20"/>
</dbReference>
<evidence type="ECO:0000313" key="5">
    <source>
        <dbReference type="Proteomes" id="UP000464389"/>
    </source>
</evidence>
<comment type="similarity">
    <text evidence="2">Belongs to the peptidase M20A family.</text>
</comment>
<dbReference type="GO" id="GO:0016805">
    <property type="term" value="F:dipeptidase activity"/>
    <property type="evidence" value="ECO:0007669"/>
    <property type="project" value="InterPro"/>
</dbReference>
<dbReference type="Gene3D" id="3.30.70.360">
    <property type="match status" value="1"/>
</dbReference>
<dbReference type="AlphaFoldDB" id="A0A6P1UPI3"/>
<dbReference type="GO" id="GO:0005737">
    <property type="term" value="C:cytoplasm"/>
    <property type="evidence" value="ECO:0007669"/>
    <property type="project" value="TreeGrafter"/>
</dbReference>
<dbReference type="GO" id="GO:0071713">
    <property type="term" value="F:para-aminobenzoyl-glutamate hydrolase activity"/>
    <property type="evidence" value="ECO:0007669"/>
    <property type="project" value="TreeGrafter"/>
</dbReference>
<dbReference type="GO" id="GO:0046657">
    <property type="term" value="P:folic acid catabolic process"/>
    <property type="evidence" value="ECO:0007669"/>
    <property type="project" value="TreeGrafter"/>
</dbReference>
<dbReference type="InterPro" id="IPR052030">
    <property type="entry name" value="Peptidase_M20/M20A_hydrolases"/>
</dbReference>
<dbReference type="Pfam" id="PF07687">
    <property type="entry name" value="M20_dimer"/>
    <property type="match status" value="1"/>
</dbReference>
<dbReference type="PIRSF" id="PIRSF037226">
    <property type="entry name" value="Amidohydrolase_ACY1L2_prd"/>
    <property type="match status" value="1"/>
</dbReference>
<gene>
    <name evidence="4" type="ORF">GW952_00640</name>
</gene>
<protein>
    <recommendedName>
        <fullName evidence="2">Peptidase M20 domain-containing protein 2</fullName>
    </recommendedName>
</protein>
<dbReference type="RefSeq" id="WP_160742318.1">
    <property type="nucleotide sequence ID" value="NZ_CP048108.1"/>
</dbReference>
<evidence type="ECO:0000313" key="4">
    <source>
        <dbReference type="EMBL" id="QHS44223.1"/>
    </source>
</evidence>
<reference evidence="4 5" key="1">
    <citation type="submission" date="2020-01" db="EMBL/GenBank/DDBJ databases">
        <title>Bactrocera dorsalis gut bacteria genome.</title>
        <authorList>
            <person name="Zhang H."/>
            <person name="Cai Z."/>
        </authorList>
    </citation>
    <scope>NUCLEOTIDE SEQUENCE [LARGE SCALE GENOMIC DNA]</scope>
    <source>
        <strain evidence="4 5">BD177</strain>
    </source>
</reference>
<dbReference type="Pfam" id="PF01546">
    <property type="entry name" value="Peptidase_M20"/>
    <property type="match status" value="1"/>
</dbReference>
<dbReference type="SUPFAM" id="SSF53187">
    <property type="entry name" value="Zn-dependent exopeptidases"/>
    <property type="match status" value="1"/>
</dbReference>
<evidence type="ECO:0000256" key="2">
    <source>
        <dbReference type="PIRNR" id="PIRNR037226"/>
    </source>
</evidence>
<name>A0A6P1UPI3_9ENTR</name>
<evidence type="ECO:0000259" key="3">
    <source>
        <dbReference type="Pfam" id="PF07687"/>
    </source>
</evidence>
<feature type="domain" description="Peptidase M20 dimerisation" evidence="3">
    <location>
        <begin position="174"/>
        <end position="257"/>
    </location>
</feature>
<sequence>MSIYENLVNDFDSAIKKYARRAQEVNFSLAENPETSGNEKRSSEEHIQFLTELGLTVERNFCDIPYAYYASVVKKENARYKMVIIAEYDALPKIGHACGHCASGSISLLAAAGLKDISQVLDVDIDIIGTPDEEYNGQKVSMVEKGIFDKYDFAMMIHMGSGVSTSNYKIVSLSAFRIRYRGVSSHAAAAPFLGKNALDAATLLMNSCGLLRQQLRPGSIMSYYIVNGGTVSNSIPDFTELEFILRHDRKSYLQEMKTMVLNCVKGAAQMSGTQYEVEFVGNEFADMPYLKTGTDTVSEVFDELGIKNEPTIPVVISSDIGNVGYACPSMHPILSVCEQDYPLHTEELAAEMIKPTINDTIIKGGLVMGHTFLKFIAEKEKFTHIRTEFKLAVTA</sequence>